<protein>
    <submittedName>
        <fullName evidence="2">Transposase IS4 family protein</fullName>
    </submittedName>
</protein>
<dbReference type="AlphaFoldDB" id="A0A223HZM2"/>
<dbReference type="InterPro" id="IPR012337">
    <property type="entry name" value="RNaseH-like_sf"/>
</dbReference>
<dbReference type="Pfam" id="PF01609">
    <property type="entry name" value="DDE_Tnp_1"/>
    <property type="match status" value="1"/>
</dbReference>
<evidence type="ECO:0000313" key="2">
    <source>
        <dbReference type="EMBL" id="AST57755.1"/>
    </source>
</evidence>
<dbReference type="Gene3D" id="3.90.350.10">
    <property type="entry name" value="Transposase Inhibitor Protein From Tn5, Chain A, domain 1"/>
    <property type="match status" value="1"/>
</dbReference>
<dbReference type="SUPFAM" id="SSF53098">
    <property type="entry name" value="Ribonuclease H-like"/>
    <property type="match status" value="1"/>
</dbReference>
<proteinExistence type="predicted"/>
<evidence type="ECO:0000259" key="1">
    <source>
        <dbReference type="Pfam" id="PF01609"/>
    </source>
</evidence>
<evidence type="ECO:0000313" key="3">
    <source>
        <dbReference type="Proteomes" id="UP000214975"/>
    </source>
</evidence>
<accession>A0A223HZM2</accession>
<feature type="domain" description="Transposase IS4-like" evidence="1">
    <location>
        <begin position="102"/>
        <end position="347"/>
    </location>
</feature>
<dbReference type="Proteomes" id="UP000214975">
    <property type="component" value="Chromosome"/>
</dbReference>
<reference evidence="2 3" key="1">
    <citation type="submission" date="2016-08" db="EMBL/GenBank/DDBJ databases">
        <title>A novel genetic cassette of butanologenic Thermoanaerobacterium thermosaccharolyticum that directly convert cellulose to butanol.</title>
        <authorList>
            <person name="Li T."/>
            <person name="He J."/>
        </authorList>
    </citation>
    <scope>NUCLEOTIDE SEQUENCE [LARGE SCALE GENOMIC DNA]</scope>
    <source>
        <strain evidence="2 3">TG57</strain>
    </source>
</reference>
<organism evidence="2 3">
    <name type="scientific">Thermoanaerobacterium thermosaccharolyticum</name>
    <name type="common">Clostridium thermosaccharolyticum</name>
    <dbReference type="NCBI Taxonomy" id="1517"/>
    <lineage>
        <taxon>Bacteria</taxon>
        <taxon>Bacillati</taxon>
        <taxon>Bacillota</taxon>
        <taxon>Clostridia</taxon>
        <taxon>Thermoanaerobacterales</taxon>
        <taxon>Thermoanaerobacteraceae</taxon>
        <taxon>Thermoanaerobacterium</taxon>
    </lineage>
</organism>
<gene>
    <name evidence="2" type="ORF">Thert_01762</name>
</gene>
<dbReference type="GO" id="GO:0006313">
    <property type="term" value="P:DNA transposition"/>
    <property type="evidence" value="ECO:0007669"/>
    <property type="project" value="InterPro"/>
</dbReference>
<dbReference type="GO" id="GO:0004803">
    <property type="term" value="F:transposase activity"/>
    <property type="evidence" value="ECO:0007669"/>
    <property type="project" value="InterPro"/>
</dbReference>
<dbReference type="GO" id="GO:0003677">
    <property type="term" value="F:DNA binding"/>
    <property type="evidence" value="ECO:0007669"/>
    <property type="project" value="InterPro"/>
</dbReference>
<sequence>MSHNKRITENSSIIQYLMKLNFALYFTKPVIRHIVEFIIAATQKGYSGTVTDLVNLSFANCHRTTFGKFLSQGVWNIEYAWRAIRREVIRIIFELSQTRKKPIFVIFDDTIAEKTKPSSQAKHSIQATGFHQSHLKGKQVWGHQLLTMMLSCSKVVLPYCIERYEKGGKSKIERICEMVSMLPIPKGLAYGLCDSWYINKKVIEAHFERGYHLIGALKTNRIIYPQGIRIQIKDFAQYIEKDEVHLVTVNGSRYWVYRYEGALNGIDNAVVLLCWPEKAFKNENALHAFICTDTELDTETILNYYSQRWPIEIFFRQTKNNLGLNTYQVRSTKSIDRLLWLISLTYLYCTTSGDEYCKFGQGIKIVRKEIQKQRVQWIYEQANNKIPIDEILEELQLA</sequence>
<dbReference type="EMBL" id="CP016893">
    <property type="protein sequence ID" value="AST57755.1"/>
    <property type="molecule type" value="Genomic_DNA"/>
</dbReference>
<name>A0A223HZM2_THETR</name>
<dbReference type="RefSeq" id="WP_094397390.1">
    <property type="nucleotide sequence ID" value="NZ_CP016893.1"/>
</dbReference>
<dbReference type="NCBIfam" id="NF033540">
    <property type="entry name" value="transpos_IS701"/>
    <property type="match status" value="1"/>
</dbReference>
<dbReference type="InterPro" id="IPR002559">
    <property type="entry name" value="Transposase_11"/>
</dbReference>